<dbReference type="AlphaFoldDB" id="A0A392RU33"/>
<sequence length="54" mass="6229">MIGGRRNYDTGGSCTSEMYFLDWIYKDLEQGNNNLENCLANSEEEDDMVIKITM</sequence>
<keyword evidence="1" id="KW-0808">Transferase</keyword>
<dbReference type="GO" id="GO:0016301">
    <property type="term" value="F:kinase activity"/>
    <property type="evidence" value="ECO:0007669"/>
    <property type="project" value="UniProtKB-KW"/>
</dbReference>
<organism evidence="1 2">
    <name type="scientific">Trifolium medium</name>
    <dbReference type="NCBI Taxonomy" id="97028"/>
    <lineage>
        <taxon>Eukaryota</taxon>
        <taxon>Viridiplantae</taxon>
        <taxon>Streptophyta</taxon>
        <taxon>Embryophyta</taxon>
        <taxon>Tracheophyta</taxon>
        <taxon>Spermatophyta</taxon>
        <taxon>Magnoliopsida</taxon>
        <taxon>eudicotyledons</taxon>
        <taxon>Gunneridae</taxon>
        <taxon>Pentapetalae</taxon>
        <taxon>rosids</taxon>
        <taxon>fabids</taxon>
        <taxon>Fabales</taxon>
        <taxon>Fabaceae</taxon>
        <taxon>Papilionoideae</taxon>
        <taxon>50 kb inversion clade</taxon>
        <taxon>NPAAA clade</taxon>
        <taxon>Hologalegina</taxon>
        <taxon>IRL clade</taxon>
        <taxon>Trifolieae</taxon>
        <taxon>Trifolium</taxon>
    </lineage>
</organism>
<keyword evidence="2" id="KW-1185">Reference proteome</keyword>
<evidence type="ECO:0000313" key="2">
    <source>
        <dbReference type="Proteomes" id="UP000265520"/>
    </source>
</evidence>
<proteinExistence type="predicted"/>
<evidence type="ECO:0000313" key="1">
    <source>
        <dbReference type="EMBL" id="MCI40148.1"/>
    </source>
</evidence>
<dbReference type="EMBL" id="LXQA010276483">
    <property type="protein sequence ID" value="MCI40148.1"/>
    <property type="molecule type" value="Genomic_DNA"/>
</dbReference>
<name>A0A392RU33_9FABA</name>
<dbReference type="Proteomes" id="UP000265520">
    <property type="component" value="Unassembled WGS sequence"/>
</dbReference>
<protein>
    <submittedName>
        <fullName evidence="1">Ser/thr protein kinase</fullName>
    </submittedName>
</protein>
<feature type="non-terminal residue" evidence="1">
    <location>
        <position position="54"/>
    </location>
</feature>
<keyword evidence="1" id="KW-0418">Kinase</keyword>
<accession>A0A392RU33</accession>
<reference evidence="1 2" key="1">
    <citation type="journal article" date="2018" name="Front. Plant Sci.">
        <title>Red Clover (Trifolium pratense) and Zigzag Clover (T. medium) - A Picture of Genomic Similarities and Differences.</title>
        <authorList>
            <person name="Dluhosova J."/>
            <person name="Istvanek J."/>
            <person name="Nedelnik J."/>
            <person name="Repkova J."/>
        </authorList>
    </citation>
    <scope>NUCLEOTIDE SEQUENCE [LARGE SCALE GENOMIC DNA]</scope>
    <source>
        <strain evidence="2">cv. 10/8</strain>
        <tissue evidence="1">Leaf</tissue>
    </source>
</reference>
<comment type="caution">
    <text evidence="1">The sequence shown here is derived from an EMBL/GenBank/DDBJ whole genome shotgun (WGS) entry which is preliminary data.</text>
</comment>